<evidence type="ECO:0000313" key="13">
    <source>
        <dbReference type="Proteomes" id="UP000677067"/>
    </source>
</evidence>
<keyword evidence="9" id="KW-0479">Metal-binding</keyword>
<evidence type="ECO:0000256" key="5">
    <source>
        <dbReference type="ARBA" id="ARBA00022741"/>
    </source>
</evidence>
<dbReference type="InterPro" id="IPR005093">
    <property type="entry name" value="RNArep_beta"/>
</dbReference>
<evidence type="ECO:0000259" key="11">
    <source>
        <dbReference type="PROSITE" id="PS50522"/>
    </source>
</evidence>
<evidence type="ECO:0000256" key="7">
    <source>
        <dbReference type="ARBA" id="ARBA00030248"/>
    </source>
</evidence>
<keyword evidence="4" id="KW-0548">Nucleotidyltransferase</keyword>
<name>A0A8S5KZV7_9VIRU</name>
<evidence type="ECO:0000256" key="10">
    <source>
        <dbReference type="SAM" id="Phobius"/>
    </source>
</evidence>
<protein>
    <recommendedName>
        <fullName evidence="1">RNA-directed RNA polymerase</fullName>
        <ecNumber evidence="1">2.7.7.48</ecNumber>
    </recommendedName>
    <alternativeName>
        <fullName evidence="7">RNA replicase beta chain</fullName>
    </alternativeName>
</protein>
<sequence length="567" mass="64728">MAPQDKLLSFCNTLSEELRDAKQRTPEPERDFARNRFNDRLRKRARLGAPGLTEKAIADFREVNQRVFSINLDLDRDIEHIARVFISEAFEHYNATHDPELIQVSYDYRHLLRFWRFGPGASHEVTGTHTAEKLSQPMSVTPSCKSAVLWLRDNNPYLAAHDLLSSEEGIHVVAGSHLTTVPKNETTERTIAIEPSGNMALQLALGEYISDVLRRIGLDIRDQQPKNKLLAMQGSITDGLVIIDLKSASDMFSIKLVKRLLPDGVYRAMMHFRSPQTVLPNGDVEVLHMMSTMGNGFTFPMMTLIFAALVYANGVKQGTMHRWIDWTKRAVFGDDIIVPSCEAESLITILVSCGFIVNRDKSYLEGPFRESCGGDYYYGYDVTPVYVKSLDSDPEIYVAINKLFEWCAQHNLLLPRSLELLFSYLDHEVCFVPEWEGNDAGFRTTEVPRKYSYYKVKSKRVRYKEPFFQTMLCCGGYLTPVQAPAWLDFAGKPDAERKFAKALRKFKSKGEGEVCGFYTPRPFKTRYVRKQKRMPSGFSSGRDCHSRSDHVSRYVESYAFLARLFGN</sequence>
<dbReference type="Pfam" id="PF03431">
    <property type="entry name" value="RNA_replicase_B"/>
    <property type="match status" value="1"/>
</dbReference>
<feature type="binding site" evidence="9">
    <location>
        <position position="335"/>
    </location>
    <ligand>
        <name>Mg(2+)</name>
        <dbReference type="ChEBI" id="CHEBI:18420"/>
        <label>2</label>
    </ligand>
</feature>
<organism evidence="12 13">
    <name type="scientific">ssRNA phage SRR6050738_1</name>
    <dbReference type="NCBI Taxonomy" id="2786484"/>
    <lineage>
        <taxon>Viruses</taxon>
        <taxon>Riboviria</taxon>
        <taxon>Orthornavirae</taxon>
        <taxon>Lenarviricota</taxon>
        <taxon>Leviviricetes</taxon>
        <taxon>Norzivirales</taxon>
        <taxon>Atkinsviridae</taxon>
        <taxon>Helacdivirus</taxon>
        <taxon>Helacdivirus borborovicinum</taxon>
    </lineage>
</organism>
<evidence type="ECO:0000256" key="4">
    <source>
        <dbReference type="ARBA" id="ARBA00022695"/>
    </source>
</evidence>
<keyword evidence="10" id="KW-0472">Membrane</keyword>
<dbReference type="GO" id="GO:0000166">
    <property type="term" value="F:nucleotide binding"/>
    <property type="evidence" value="ECO:0007669"/>
    <property type="project" value="UniProtKB-KW"/>
</dbReference>
<keyword evidence="9" id="KW-0460">Magnesium</keyword>
<feature type="transmembrane region" description="Helical" evidence="10">
    <location>
        <begin position="297"/>
        <end position="315"/>
    </location>
</feature>
<dbReference type="Proteomes" id="UP000677067">
    <property type="component" value="Segment"/>
</dbReference>
<keyword evidence="10" id="KW-0812">Transmembrane</keyword>
<evidence type="ECO:0000256" key="1">
    <source>
        <dbReference type="ARBA" id="ARBA00012494"/>
    </source>
</evidence>
<dbReference type="GeneID" id="80396937"/>
<evidence type="ECO:0000313" key="12">
    <source>
        <dbReference type="EMBL" id="DAD50613.1"/>
    </source>
</evidence>
<dbReference type="KEGG" id="vg:80396937"/>
<gene>
    <name evidence="12" type="primary">SRR6050738_1_3</name>
</gene>
<keyword evidence="6" id="KW-0693">Viral RNA replication</keyword>
<feature type="binding site" evidence="9">
    <location>
        <position position="244"/>
    </location>
    <ligand>
        <name>Mg(2+)</name>
        <dbReference type="ChEBI" id="CHEBI:18420"/>
        <label>2</label>
    </ligand>
</feature>
<feature type="domain" description="RdRp catalytic" evidence="11">
    <location>
        <begin position="229"/>
        <end position="366"/>
    </location>
</feature>
<dbReference type="EC" id="2.7.7.48" evidence="1"/>
<dbReference type="GO" id="GO:0003968">
    <property type="term" value="F:RNA-directed RNA polymerase activity"/>
    <property type="evidence" value="ECO:0007669"/>
    <property type="project" value="UniProtKB-KW"/>
</dbReference>
<keyword evidence="2 12" id="KW-0696">RNA-directed RNA polymerase</keyword>
<reference evidence="12" key="1">
    <citation type="submission" date="2020-09" db="EMBL/GenBank/DDBJ databases">
        <title>Leviviricetes taxonomy.</title>
        <authorList>
            <person name="Stockdale S.R."/>
            <person name="Callanan J."/>
            <person name="Adriaenssens E.M."/>
            <person name="Kuhn J.H."/>
            <person name="Rumnieks J."/>
            <person name="Shkoporov A."/>
            <person name="Draper L.A."/>
            <person name="Ross P."/>
            <person name="Hill C."/>
        </authorList>
    </citation>
    <scope>NUCLEOTIDE SEQUENCE</scope>
</reference>
<evidence type="ECO:0000256" key="3">
    <source>
        <dbReference type="ARBA" id="ARBA00022679"/>
    </source>
</evidence>
<keyword evidence="10" id="KW-1133">Transmembrane helix</keyword>
<proteinExistence type="predicted"/>
<dbReference type="GO" id="GO:0039694">
    <property type="term" value="P:viral RNA genome replication"/>
    <property type="evidence" value="ECO:0007669"/>
    <property type="project" value="InterPro"/>
</dbReference>
<dbReference type="InterPro" id="IPR007096">
    <property type="entry name" value="RNA-dir_Rpol_cat_phage"/>
</dbReference>
<keyword evidence="5" id="KW-0547">Nucleotide-binding</keyword>
<keyword evidence="3" id="KW-0808">Transferase</keyword>
<dbReference type="GO" id="GO:0046872">
    <property type="term" value="F:metal ion binding"/>
    <property type="evidence" value="ECO:0007669"/>
    <property type="project" value="UniProtKB-KW"/>
</dbReference>
<keyword evidence="13" id="KW-1185">Reference proteome</keyword>
<evidence type="ECO:0000256" key="8">
    <source>
        <dbReference type="ARBA" id="ARBA00048744"/>
    </source>
</evidence>
<dbReference type="PROSITE" id="PS50522">
    <property type="entry name" value="RDRP_PHAGE"/>
    <property type="match status" value="1"/>
</dbReference>
<accession>A0A8S5KZV7</accession>
<evidence type="ECO:0000256" key="6">
    <source>
        <dbReference type="ARBA" id="ARBA00022953"/>
    </source>
</evidence>
<dbReference type="RefSeq" id="YP_010768755.1">
    <property type="nucleotide sequence ID" value="NC_073782.1"/>
</dbReference>
<comment type="catalytic activity">
    <reaction evidence="8">
        <text>RNA(n) + a ribonucleoside 5'-triphosphate = RNA(n+1) + diphosphate</text>
        <dbReference type="Rhea" id="RHEA:21248"/>
        <dbReference type="Rhea" id="RHEA-COMP:14527"/>
        <dbReference type="Rhea" id="RHEA-COMP:17342"/>
        <dbReference type="ChEBI" id="CHEBI:33019"/>
        <dbReference type="ChEBI" id="CHEBI:61557"/>
        <dbReference type="ChEBI" id="CHEBI:140395"/>
        <dbReference type="EC" id="2.7.7.48"/>
    </reaction>
</comment>
<comment type="cofactor">
    <cofactor evidence="9">
        <name>Mg(2+)</name>
        <dbReference type="ChEBI" id="CHEBI:18420"/>
    </cofactor>
    <text evidence="9">Binds 2 Mg(2+) per subunit.</text>
</comment>
<dbReference type="SUPFAM" id="SSF56672">
    <property type="entry name" value="DNA/RNA polymerases"/>
    <property type="match status" value="1"/>
</dbReference>
<feature type="binding site" evidence="9">
    <location>
        <position position="334"/>
    </location>
    <ligand>
        <name>Mg(2+)</name>
        <dbReference type="ChEBI" id="CHEBI:18420"/>
        <label>2</label>
    </ligand>
</feature>
<evidence type="ECO:0000256" key="2">
    <source>
        <dbReference type="ARBA" id="ARBA00022484"/>
    </source>
</evidence>
<dbReference type="EMBL" id="BK013574">
    <property type="protein sequence ID" value="DAD50613.1"/>
    <property type="molecule type" value="Genomic_RNA"/>
</dbReference>
<dbReference type="InterPro" id="IPR043502">
    <property type="entry name" value="DNA/RNA_pol_sf"/>
</dbReference>
<evidence type="ECO:0000256" key="9">
    <source>
        <dbReference type="PIRSR" id="PIRSR605093-1"/>
    </source>
</evidence>